<dbReference type="InterPro" id="IPR020846">
    <property type="entry name" value="MFS_dom"/>
</dbReference>
<feature type="transmembrane region" description="Helical" evidence="8">
    <location>
        <begin position="289"/>
        <end position="309"/>
    </location>
</feature>
<dbReference type="AlphaFoldDB" id="A0A7S9DAG2"/>
<evidence type="ECO:0000256" key="1">
    <source>
        <dbReference type="ARBA" id="ARBA00004651"/>
    </source>
</evidence>
<dbReference type="PROSITE" id="PS00216">
    <property type="entry name" value="SUGAR_TRANSPORT_1"/>
    <property type="match status" value="1"/>
</dbReference>
<dbReference type="InterPro" id="IPR005829">
    <property type="entry name" value="Sugar_transporter_CS"/>
</dbReference>
<dbReference type="GO" id="GO:1990961">
    <property type="term" value="P:xenobiotic detoxification by transmembrane export across the plasma membrane"/>
    <property type="evidence" value="ECO:0007669"/>
    <property type="project" value="InterPro"/>
</dbReference>
<feature type="transmembrane region" description="Helical" evidence="8">
    <location>
        <begin position="315"/>
        <end position="335"/>
    </location>
</feature>
<evidence type="ECO:0000313" key="10">
    <source>
        <dbReference type="EMBL" id="QPF93394.1"/>
    </source>
</evidence>
<sequence>MHGMISRPPETAMKNIATSRVVLLLLVVMTGIAPISLYILVPALPVLATNFGRDISIAQMTVSLYMVGIALSQLIMGPLSDKFGRRPVLLGGLALMVAASVACIFAETLPQLIAARFFQALGGASGMVISRAIIRDIYERDRVASMISLVVAALMIGQMVSPLTGGLIETAFGWRAIFYAVTIGAIAVAVGIAFALPETRRSRAAGSGGFRGDVGMLIKSRAFVGYVMCQVLASQIIFAFAGGGPYIVVTQMGRSSAEYGAWFATTGFAYLVGNLLCVRFAPRHSLEKLIWFGLGLQLCGSLLNLLWSFTGWNEAPGWLFGTQMIVMVGNAFVMANSAAGAISIRPEAAGTASGAMGFLQQGVGALVSQFGAYLGGHSATTLPLTSAILAISLLCASMMIFVVPRREVVVSKTLIAQAEEDEAGMM</sequence>
<keyword evidence="3 8" id="KW-0813">Transport</keyword>
<reference evidence="10 11" key="1">
    <citation type="submission" date="2020-09" db="EMBL/GenBank/DDBJ databases">
        <title>Complete genomes of bradyrhizobia occurring on native shrubby legumes in Australia.</title>
        <authorList>
            <person name="Lafay B."/>
        </authorList>
    </citation>
    <scope>NUCLEOTIDE SEQUENCE [LARGE SCALE GENOMIC DNA]</scope>
    <source>
        <strain evidence="10 11">BDV5040</strain>
    </source>
</reference>
<keyword evidence="4" id="KW-1003">Cell membrane</keyword>
<keyword evidence="7 8" id="KW-0472">Membrane</keyword>
<evidence type="ECO:0000256" key="6">
    <source>
        <dbReference type="ARBA" id="ARBA00022989"/>
    </source>
</evidence>
<evidence type="ECO:0000256" key="7">
    <source>
        <dbReference type="ARBA" id="ARBA00023136"/>
    </source>
</evidence>
<dbReference type="SUPFAM" id="SSF103473">
    <property type="entry name" value="MFS general substrate transporter"/>
    <property type="match status" value="1"/>
</dbReference>
<dbReference type="KEGG" id="bcou:IC761_09035"/>
<evidence type="ECO:0000256" key="8">
    <source>
        <dbReference type="RuleBase" id="RU365088"/>
    </source>
</evidence>
<dbReference type="PROSITE" id="PS50850">
    <property type="entry name" value="MFS"/>
    <property type="match status" value="1"/>
</dbReference>
<dbReference type="InterPro" id="IPR036259">
    <property type="entry name" value="MFS_trans_sf"/>
</dbReference>
<organism evidence="10 11">
    <name type="scientific">Bradyrhizobium commune</name>
    <dbReference type="NCBI Taxonomy" id="83627"/>
    <lineage>
        <taxon>Bacteria</taxon>
        <taxon>Pseudomonadati</taxon>
        <taxon>Pseudomonadota</taxon>
        <taxon>Alphaproteobacteria</taxon>
        <taxon>Hyphomicrobiales</taxon>
        <taxon>Nitrobacteraceae</taxon>
        <taxon>Bradyrhizobium</taxon>
    </lineage>
</organism>
<dbReference type="Proteomes" id="UP000594621">
    <property type="component" value="Chromosome"/>
</dbReference>
<evidence type="ECO:0000256" key="2">
    <source>
        <dbReference type="ARBA" id="ARBA00006236"/>
    </source>
</evidence>
<keyword evidence="6 8" id="KW-1133">Transmembrane helix</keyword>
<feature type="transmembrane region" description="Helical" evidence="8">
    <location>
        <begin position="56"/>
        <end position="76"/>
    </location>
</feature>
<accession>A0A7S9DAG2</accession>
<dbReference type="RefSeq" id="WP_195802907.1">
    <property type="nucleotide sequence ID" value="NZ_CP061379.1"/>
</dbReference>
<protein>
    <recommendedName>
        <fullName evidence="8">Bcr/CflA family efflux transporter</fullName>
    </recommendedName>
</protein>
<feature type="transmembrane region" description="Helical" evidence="8">
    <location>
        <begin position="88"/>
        <end position="107"/>
    </location>
</feature>
<evidence type="ECO:0000259" key="9">
    <source>
        <dbReference type="PROSITE" id="PS50850"/>
    </source>
</evidence>
<evidence type="ECO:0000313" key="11">
    <source>
        <dbReference type="Proteomes" id="UP000594621"/>
    </source>
</evidence>
<dbReference type="Pfam" id="PF07690">
    <property type="entry name" value="MFS_1"/>
    <property type="match status" value="1"/>
</dbReference>
<feature type="transmembrane region" description="Helical" evidence="8">
    <location>
        <begin position="113"/>
        <end position="134"/>
    </location>
</feature>
<dbReference type="Gene3D" id="1.20.1720.10">
    <property type="entry name" value="Multidrug resistance protein D"/>
    <property type="match status" value="1"/>
</dbReference>
<keyword evidence="11" id="KW-1185">Reference proteome</keyword>
<evidence type="ECO:0000256" key="4">
    <source>
        <dbReference type="ARBA" id="ARBA00022475"/>
    </source>
</evidence>
<evidence type="ECO:0000256" key="3">
    <source>
        <dbReference type="ARBA" id="ARBA00022448"/>
    </source>
</evidence>
<dbReference type="GO" id="GO:0005886">
    <property type="term" value="C:plasma membrane"/>
    <property type="evidence" value="ECO:0007669"/>
    <property type="project" value="UniProtKB-SubCell"/>
</dbReference>
<evidence type="ECO:0000256" key="5">
    <source>
        <dbReference type="ARBA" id="ARBA00022692"/>
    </source>
</evidence>
<keyword evidence="8" id="KW-0997">Cell inner membrane</keyword>
<name>A0A7S9DAG2_9BRAD</name>
<dbReference type="GO" id="GO:0042910">
    <property type="term" value="F:xenobiotic transmembrane transporter activity"/>
    <property type="evidence" value="ECO:0007669"/>
    <property type="project" value="InterPro"/>
</dbReference>
<dbReference type="PANTHER" id="PTHR23502">
    <property type="entry name" value="MAJOR FACILITATOR SUPERFAMILY"/>
    <property type="match status" value="1"/>
</dbReference>
<feature type="transmembrane region" description="Helical" evidence="8">
    <location>
        <begin position="382"/>
        <end position="403"/>
    </location>
</feature>
<dbReference type="InterPro" id="IPR011701">
    <property type="entry name" value="MFS"/>
</dbReference>
<proteinExistence type="inferred from homology"/>
<dbReference type="NCBIfam" id="TIGR00710">
    <property type="entry name" value="efflux_Bcr_CflA"/>
    <property type="match status" value="1"/>
</dbReference>
<comment type="similarity">
    <text evidence="2 8">Belongs to the major facilitator superfamily. Bcr/CmlA family.</text>
</comment>
<feature type="transmembrane region" description="Helical" evidence="8">
    <location>
        <begin position="259"/>
        <end position="277"/>
    </location>
</feature>
<feature type="domain" description="Major facilitator superfamily (MFS) profile" evidence="9">
    <location>
        <begin position="22"/>
        <end position="407"/>
    </location>
</feature>
<feature type="transmembrane region" description="Helical" evidence="8">
    <location>
        <begin position="356"/>
        <end position="376"/>
    </location>
</feature>
<dbReference type="CDD" id="cd17320">
    <property type="entry name" value="MFS_MdfA_MDR_like"/>
    <property type="match status" value="1"/>
</dbReference>
<feature type="transmembrane region" description="Helical" evidence="8">
    <location>
        <begin position="21"/>
        <end position="44"/>
    </location>
</feature>
<dbReference type="InterPro" id="IPR004812">
    <property type="entry name" value="Efflux_drug-R_Bcr/CmlA"/>
</dbReference>
<feature type="transmembrane region" description="Helical" evidence="8">
    <location>
        <begin position="176"/>
        <end position="196"/>
    </location>
</feature>
<comment type="subcellular location">
    <subcellularLocation>
        <location evidence="8">Cell inner membrane</location>
        <topology evidence="8">Multi-pass membrane protein</topology>
    </subcellularLocation>
    <subcellularLocation>
        <location evidence="1">Cell membrane</location>
        <topology evidence="1">Multi-pass membrane protein</topology>
    </subcellularLocation>
</comment>
<dbReference type="PANTHER" id="PTHR23502:SF132">
    <property type="entry name" value="POLYAMINE TRANSPORTER 2-RELATED"/>
    <property type="match status" value="1"/>
</dbReference>
<gene>
    <name evidence="10" type="ORF">IC761_09035</name>
</gene>
<keyword evidence="5 8" id="KW-0812">Transmembrane</keyword>
<feature type="transmembrane region" description="Helical" evidence="8">
    <location>
        <begin position="223"/>
        <end position="247"/>
    </location>
</feature>
<dbReference type="EMBL" id="CP061379">
    <property type="protein sequence ID" value="QPF93394.1"/>
    <property type="molecule type" value="Genomic_DNA"/>
</dbReference>
<feature type="transmembrane region" description="Helical" evidence="8">
    <location>
        <begin position="146"/>
        <end position="164"/>
    </location>
</feature>